<evidence type="ECO:0000256" key="1">
    <source>
        <dbReference type="SAM" id="MobiDB-lite"/>
    </source>
</evidence>
<organism evidence="2 3">
    <name type="scientific">Micromonospora parathelypteridis</name>
    <dbReference type="NCBI Taxonomy" id="1839617"/>
    <lineage>
        <taxon>Bacteria</taxon>
        <taxon>Bacillati</taxon>
        <taxon>Actinomycetota</taxon>
        <taxon>Actinomycetes</taxon>
        <taxon>Micromonosporales</taxon>
        <taxon>Micromonosporaceae</taxon>
        <taxon>Micromonospora</taxon>
    </lineage>
</organism>
<gene>
    <name evidence="2" type="ORF">HNR20_002507</name>
</gene>
<comment type="caution">
    <text evidence="2">The sequence shown here is derived from an EMBL/GenBank/DDBJ whole genome shotgun (WGS) entry which is preliminary data.</text>
</comment>
<reference evidence="2 3" key="1">
    <citation type="submission" date="2020-08" db="EMBL/GenBank/DDBJ databases">
        <title>Sequencing the genomes of 1000 actinobacteria strains.</title>
        <authorList>
            <person name="Klenk H.-P."/>
        </authorList>
    </citation>
    <scope>NUCLEOTIDE SEQUENCE [LARGE SCALE GENOMIC DNA]</scope>
    <source>
        <strain evidence="2 3">DSM 103125</strain>
    </source>
</reference>
<dbReference type="EMBL" id="JACHDP010000001">
    <property type="protein sequence ID" value="MBB5478002.1"/>
    <property type="molecule type" value="Genomic_DNA"/>
</dbReference>
<dbReference type="AlphaFoldDB" id="A0A840VM14"/>
<feature type="compositionally biased region" description="Polar residues" evidence="1">
    <location>
        <begin position="96"/>
        <end position="111"/>
    </location>
</feature>
<name>A0A840VM14_9ACTN</name>
<evidence type="ECO:0000313" key="2">
    <source>
        <dbReference type="EMBL" id="MBB5478002.1"/>
    </source>
</evidence>
<sequence>MLTVVAGVLAVLCLGGLITGLVLYNRAAAPDRSAPDVVVDNYLRAFLVDRNDARADLFTCKRGADLQAVQDLRVETEQRESKFGVTVRVSWGPLTRTPSSGGESVGTTLTIAGSADGVPRSSRREDWTFSVVEDDDGWRVCGGTRAS</sequence>
<protein>
    <submittedName>
        <fullName evidence="2">Uncharacterized protein</fullName>
    </submittedName>
</protein>
<keyword evidence="3" id="KW-1185">Reference proteome</keyword>
<evidence type="ECO:0000313" key="3">
    <source>
        <dbReference type="Proteomes" id="UP000586947"/>
    </source>
</evidence>
<feature type="region of interest" description="Disordered" evidence="1">
    <location>
        <begin position="94"/>
        <end position="123"/>
    </location>
</feature>
<proteinExistence type="predicted"/>
<dbReference type="Proteomes" id="UP000586947">
    <property type="component" value="Unassembled WGS sequence"/>
</dbReference>
<accession>A0A840VM14</accession>